<evidence type="ECO:0000313" key="3">
    <source>
        <dbReference type="Proteomes" id="UP000192917"/>
    </source>
</evidence>
<keyword evidence="1" id="KW-0732">Signal</keyword>
<accession>A0A1Y6BBP3</accession>
<dbReference type="EMBL" id="FWZX01000001">
    <property type="protein sequence ID" value="SME94730.1"/>
    <property type="molecule type" value="Genomic_DNA"/>
</dbReference>
<sequence>MVIRLAAFALAFAAATPALAIGNSARDLAMPSHGISCERGIKDMESEAKAAAIGEKQMQQALQGLETARQACQTGDRAAAEQALQGVRQLFAGE</sequence>
<dbReference type="STRING" id="560819.SAMN05428998_101708"/>
<name>A0A1Y6BBP3_9PROT</name>
<gene>
    <name evidence="2" type="ORF">SAMN05428998_101708</name>
</gene>
<organism evidence="2 3">
    <name type="scientific">Tistlia consotensis USBA 355</name>
    <dbReference type="NCBI Taxonomy" id="560819"/>
    <lineage>
        <taxon>Bacteria</taxon>
        <taxon>Pseudomonadati</taxon>
        <taxon>Pseudomonadota</taxon>
        <taxon>Alphaproteobacteria</taxon>
        <taxon>Rhodospirillales</taxon>
        <taxon>Rhodovibrionaceae</taxon>
        <taxon>Tistlia</taxon>
    </lineage>
</organism>
<dbReference type="AlphaFoldDB" id="A0A1Y6BBP3"/>
<dbReference type="RefSeq" id="WP_085121022.1">
    <property type="nucleotide sequence ID" value="NZ_FWZX01000001.1"/>
</dbReference>
<reference evidence="2 3" key="1">
    <citation type="submission" date="2017-04" db="EMBL/GenBank/DDBJ databases">
        <authorList>
            <person name="Afonso C.L."/>
            <person name="Miller P.J."/>
            <person name="Scott M.A."/>
            <person name="Spackman E."/>
            <person name="Goraichik I."/>
            <person name="Dimitrov K.M."/>
            <person name="Suarez D.L."/>
            <person name="Swayne D.E."/>
        </authorList>
    </citation>
    <scope>NUCLEOTIDE SEQUENCE [LARGE SCALE GENOMIC DNA]</scope>
    <source>
        <strain evidence="2 3">USBA 355</strain>
    </source>
</reference>
<feature type="chain" id="PRO_5012396212" evidence="1">
    <location>
        <begin position="21"/>
        <end position="94"/>
    </location>
</feature>
<keyword evidence="3" id="KW-1185">Reference proteome</keyword>
<dbReference type="Proteomes" id="UP000192917">
    <property type="component" value="Unassembled WGS sequence"/>
</dbReference>
<feature type="signal peptide" evidence="1">
    <location>
        <begin position="1"/>
        <end position="20"/>
    </location>
</feature>
<evidence type="ECO:0000313" key="2">
    <source>
        <dbReference type="EMBL" id="SME94730.1"/>
    </source>
</evidence>
<evidence type="ECO:0000256" key="1">
    <source>
        <dbReference type="SAM" id="SignalP"/>
    </source>
</evidence>
<protein>
    <submittedName>
        <fullName evidence="2">Uncharacterized protein</fullName>
    </submittedName>
</protein>
<proteinExistence type="predicted"/>